<dbReference type="Proteomes" id="UP001302126">
    <property type="component" value="Unassembled WGS sequence"/>
</dbReference>
<evidence type="ECO:0000259" key="4">
    <source>
        <dbReference type="Pfam" id="PF00561"/>
    </source>
</evidence>
<comment type="similarity">
    <text evidence="1">Belongs to the peptidase S33 family.</text>
</comment>
<evidence type="ECO:0000256" key="2">
    <source>
        <dbReference type="ARBA" id="ARBA00022801"/>
    </source>
</evidence>
<evidence type="ECO:0000256" key="3">
    <source>
        <dbReference type="SAM" id="SignalP"/>
    </source>
</evidence>
<dbReference type="Gene3D" id="3.40.50.1820">
    <property type="entry name" value="alpha/beta hydrolase"/>
    <property type="match status" value="1"/>
</dbReference>
<feature type="chain" id="PRO_5042872877" evidence="3">
    <location>
        <begin position="19"/>
        <end position="497"/>
    </location>
</feature>
<evidence type="ECO:0000259" key="5">
    <source>
        <dbReference type="Pfam" id="PF08386"/>
    </source>
</evidence>
<gene>
    <name evidence="6" type="ORF">QBC35DRAFT_544343</name>
</gene>
<evidence type="ECO:0000313" key="7">
    <source>
        <dbReference type="Proteomes" id="UP001302126"/>
    </source>
</evidence>
<dbReference type="Pfam" id="PF00561">
    <property type="entry name" value="Abhydrolase_1"/>
    <property type="match status" value="1"/>
</dbReference>
<dbReference type="PANTHER" id="PTHR43248">
    <property type="entry name" value="2-SUCCINYL-6-HYDROXY-2,4-CYCLOHEXADIENE-1-CARBOXYLATE SYNTHASE"/>
    <property type="match status" value="1"/>
</dbReference>
<protein>
    <submittedName>
        <fullName evidence="6">TAP-like protein-domain-containing protein</fullName>
    </submittedName>
</protein>
<proteinExistence type="inferred from homology"/>
<dbReference type="InterPro" id="IPR013595">
    <property type="entry name" value="Pept_S33_TAP-like_C"/>
</dbReference>
<dbReference type="EMBL" id="MU864568">
    <property type="protein sequence ID" value="KAK4183197.1"/>
    <property type="molecule type" value="Genomic_DNA"/>
</dbReference>
<keyword evidence="7" id="KW-1185">Reference proteome</keyword>
<reference evidence="6" key="2">
    <citation type="submission" date="2023-05" db="EMBL/GenBank/DDBJ databases">
        <authorList>
            <consortium name="Lawrence Berkeley National Laboratory"/>
            <person name="Steindorff A."/>
            <person name="Hensen N."/>
            <person name="Bonometti L."/>
            <person name="Westerberg I."/>
            <person name="Brannstrom I.O."/>
            <person name="Guillou S."/>
            <person name="Cros-Aarteil S."/>
            <person name="Calhoun S."/>
            <person name="Haridas S."/>
            <person name="Kuo A."/>
            <person name="Mondo S."/>
            <person name="Pangilinan J."/>
            <person name="Riley R."/>
            <person name="Labutti K."/>
            <person name="Andreopoulos B."/>
            <person name="Lipzen A."/>
            <person name="Chen C."/>
            <person name="Yanf M."/>
            <person name="Daum C."/>
            <person name="Ng V."/>
            <person name="Clum A."/>
            <person name="Ohm R."/>
            <person name="Martin F."/>
            <person name="Silar P."/>
            <person name="Natvig D."/>
            <person name="Lalanne C."/>
            <person name="Gautier V."/>
            <person name="Ament-Velasquez S.L."/>
            <person name="Kruys A."/>
            <person name="Hutchinson M.I."/>
            <person name="Powell A.J."/>
            <person name="Barry K."/>
            <person name="Miller A.N."/>
            <person name="Grigoriev I.V."/>
            <person name="Debuchy R."/>
            <person name="Gladieux P."/>
            <person name="Thoren M.H."/>
            <person name="Johannesson H."/>
        </authorList>
    </citation>
    <scope>NUCLEOTIDE SEQUENCE</scope>
    <source>
        <strain evidence="6">PSN309</strain>
    </source>
</reference>
<dbReference type="GO" id="GO:0016787">
    <property type="term" value="F:hydrolase activity"/>
    <property type="evidence" value="ECO:0007669"/>
    <property type="project" value="UniProtKB-KW"/>
</dbReference>
<keyword evidence="3" id="KW-0732">Signal</keyword>
<evidence type="ECO:0000256" key="1">
    <source>
        <dbReference type="ARBA" id="ARBA00010088"/>
    </source>
</evidence>
<dbReference type="InterPro" id="IPR029058">
    <property type="entry name" value="AB_hydrolase_fold"/>
</dbReference>
<dbReference type="SUPFAM" id="SSF53474">
    <property type="entry name" value="alpha/beta-Hydrolases"/>
    <property type="match status" value="2"/>
</dbReference>
<comment type="caution">
    <text evidence="6">The sequence shown here is derived from an EMBL/GenBank/DDBJ whole genome shotgun (WGS) entry which is preliminary data.</text>
</comment>
<evidence type="ECO:0000313" key="6">
    <source>
        <dbReference type="EMBL" id="KAK4183197.1"/>
    </source>
</evidence>
<feature type="signal peptide" evidence="3">
    <location>
        <begin position="1"/>
        <end position="18"/>
    </location>
</feature>
<accession>A0AAN6WN45</accession>
<dbReference type="Pfam" id="PF08386">
    <property type="entry name" value="Abhydrolase_4"/>
    <property type="match status" value="1"/>
</dbReference>
<dbReference type="InterPro" id="IPR000073">
    <property type="entry name" value="AB_hydrolase_1"/>
</dbReference>
<reference evidence="6" key="1">
    <citation type="journal article" date="2023" name="Mol. Phylogenet. Evol.">
        <title>Genome-scale phylogeny and comparative genomics of the fungal order Sordariales.</title>
        <authorList>
            <person name="Hensen N."/>
            <person name="Bonometti L."/>
            <person name="Westerberg I."/>
            <person name="Brannstrom I.O."/>
            <person name="Guillou S."/>
            <person name="Cros-Aarteil S."/>
            <person name="Calhoun S."/>
            <person name="Haridas S."/>
            <person name="Kuo A."/>
            <person name="Mondo S."/>
            <person name="Pangilinan J."/>
            <person name="Riley R."/>
            <person name="LaButti K."/>
            <person name="Andreopoulos B."/>
            <person name="Lipzen A."/>
            <person name="Chen C."/>
            <person name="Yan M."/>
            <person name="Daum C."/>
            <person name="Ng V."/>
            <person name="Clum A."/>
            <person name="Steindorff A."/>
            <person name="Ohm R.A."/>
            <person name="Martin F."/>
            <person name="Silar P."/>
            <person name="Natvig D.O."/>
            <person name="Lalanne C."/>
            <person name="Gautier V."/>
            <person name="Ament-Velasquez S.L."/>
            <person name="Kruys A."/>
            <person name="Hutchinson M.I."/>
            <person name="Powell A.J."/>
            <person name="Barry K."/>
            <person name="Miller A.N."/>
            <person name="Grigoriev I.V."/>
            <person name="Debuchy R."/>
            <person name="Gladieux P."/>
            <person name="Hiltunen Thoren M."/>
            <person name="Johannesson H."/>
        </authorList>
    </citation>
    <scope>NUCLEOTIDE SEQUENCE</scope>
    <source>
        <strain evidence="6">PSN309</strain>
    </source>
</reference>
<dbReference type="AlphaFoldDB" id="A0AAN6WN45"/>
<sequence length="497" mass="53756">MGPLKCIILATITSTAIANPLLLPHNGPHANARTIEWGPCNFINNGPSPIACATFAVPLDYTEPNSHETLNLSLIRSNALIGPSKGSILFNFGGPGGEAVQSLNAGAGKFHKGTGNTMLFSCYDNQTERDLISAKYPDKIVGPLDMVIPDLFAGRQAVSNICEQRYNGSRNGTLIGTAFVARDMIEVVDALNEDGLLRYWGFSYGTVLGATVAAMFPERVNRVVLDGVANAHNYYHHFGIDLDEFVTDDAALRAVLAECVAAGPDRCSLASLNSTAAELEATLIREIATLKRSPVVVGGTVIDGQYLQGMLFNLLKNGLRTEPERMYYINALLKRENLTEVVAFTAQQNPPDESENLLGIKCGDLFRRAETVEDVVPEFMYIYNSTKILGELVAPYAVHCSRWPFAAKERYAGDFMNVKTRYPILFVANTYDPVTPVLNARNMSVGFEGSVVLEQNGFGHCSTAQSSGCTESAIAAYFTNGTLPAPGAVCPVESKLF</sequence>
<feature type="domain" description="Peptidase S33 tripeptidyl aminopeptidase-like C-terminal" evidence="5">
    <location>
        <begin position="393"/>
        <end position="490"/>
    </location>
</feature>
<keyword evidence="2" id="KW-0378">Hydrolase</keyword>
<dbReference type="PANTHER" id="PTHR43248:SF25">
    <property type="entry name" value="AB HYDROLASE-1 DOMAIN-CONTAINING PROTEIN-RELATED"/>
    <property type="match status" value="1"/>
</dbReference>
<dbReference type="InterPro" id="IPR051601">
    <property type="entry name" value="Serine_prot/Carboxylest_S33"/>
</dbReference>
<feature type="domain" description="AB hydrolase-1" evidence="4">
    <location>
        <begin position="176"/>
        <end position="234"/>
    </location>
</feature>
<name>A0AAN6WN45_9PEZI</name>
<organism evidence="6 7">
    <name type="scientific">Podospora australis</name>
    <dbReference type="NCBI Taxonomy" id="1536484"/>
    <lineage>
        <taxon>Eukaryota</taxon>
        <taxon>Fungi</taxon>
        <taxon>Dikarya</taxon>
        <taxon>Ascomycota</taxon>
        <taxon>Pezizomycotina</taxon>
        <taxon>Sordariomycetes</taxon>
        <taxon>Sordariomycetidae</taxon>
        <taxon>Sordariales</taxon>
        <taxon>Podosporaceae</taxon>
        <taxon>Podospora</taxon>
    </lineage>
</organism>